<evidence type="ECO:0000256" key="1">
    <source>
        <dbReference type="SAM" id="SignalP"/>
    </source>
</evidence>
<dbReference type="Gene3D" id="3.40.50.11550">
    <property type="match status" value="1"/>
</dbReference>
<keyword evidence="4" id="KW-0449">Lipoprotein</keyword>
<evidence type="ECO:0000313" key="5">
    <source>
        <dbReference type="Proteomes" id="UP000664466"/>
    </source>
</evidence>
<dbReference type="Proteomes" id="UP000664466">
    <property type="component" value="Unassembled WGS sequence"/>
</dbReference>
<evidence type="ECO:0000313" key="3">
    <source>
        <dbReference type="EMBL" id="MBO0612173.1"/>
    </source>
</evidence>
<organism evidence="4">
    <name type="scientific">Thiothrix fructosivorans</name>
    <dbReference type="NCBI Taxonomy" id="111770"/>
    <lineage>
        <taxon>Bacteria</taxon>
        <taxon>Pseudomonadati</taxon>
        <taxon>Pseudomonadota</taxon>
        <taxon>Gammaproteobacteria</taxon>
        <taxon>Thiotrichales</taxon>
        <taxon>Thiotrichaceae</taxon>
        <taxon>Thiothrix</taxon>
    </lineage>
</organism>
<sequence length="385" mass="42222">MFQNRHTRFSHQVSWIVLALCCGMASVLPLHTQADTVPDTGLADALAYVEKQPLAASVLAALPQNRVVFVGEIHDRYDHHLNQLAVLQALHQKNPNIAIGVEWFQQPFQGAVNDFLAGKIDETAFLRQSEYYERWGYDFRQLRPILAYAKANRLPVVALNAPVELTRKVSKGGLEALTATERAQLPAVIHPPSAAYRQQLKKIFAVHSDDKQQFENFLLVQRIWEETMAQQAVRYLEKHPQHQMVVLAGVGHISNDAGIPADVARHMPQAKLLTLASSDIPALPSGTVDQVLASTSLTLPPSGKLGVLLDTQDNGLHITALDKNSAASKAGLQQGDRLARVDNQELHTMADLKLALAQRQVGDAVQVAVERGGAKAPLAYTVVLQ</sequence>
<evidence type="ECO:0000313" key="4">
    <source>
        <dbReference type="EMBL" id="QTX12333.1"/>
    </source>
</evidence>
<feature type="signal peptide" evidence="1">
    <location>
        <begin position="1"/>
        <end position="34"/>
    </location>
</feature>
<name>A0A8B0SJD9_9GAMM</name>
<dbReference type="InterPro" id="IPR036034">
    <property type="entry name" value="PDZ_sf"/>
</dbReference>
<dbReference type="SUPFAM" id="SSF50156">
    <property type="entry name" value="PDZ domain-like"/>
    <property type="match status" value="1"/>
</dbReference>
<dbReference type="EMBL" id="JAFMPM010000006">
    <property type="protein sequence ID" value="MBO0612173.1"/>
    <property type="molecule type" value="Genomic_DNA"/>
</dbReference>
<dbReference type="Pfam" id="PF04187">
    <property type="entry name" value="Cofac_haem_bdg"/>
    <property type="match status" value="1"/>
</dbReference>
<dbReference type="SMART" id="SM00228">
    <property type="entry name" value="PDZ"/>
    <property type="match status" value="1"/>
</dbReference>
<feature type="chain" id="PRO_5032805569" evidence="1">
    <location>
        <begin position="35"/>
        <end position="385"/>
    </location>
</feature>
<dbReference type="InterPro" id="IPR007314">
    <property type="entry name" value="Cofac_haem-bd_dom"/>
</dbReference>
<evidence type="ECO:0000259" key="2">
    <source>
        <dbReference type="PROSITE" id="PS50106"/>
    </source>
</evidence>
<gene>
    <name evidence="4" type="ORF">J1836_008420</name>
    <name evidence="3" type="ORF">J1836_04405</name>
</gene>
<proteinExistence type="predicted"/>
<keyword evidence="5" id="KW-1185">Reference proteome</keyword>
<reference evidence="3 5" key="1">
    <citation type="submission" date="2021-03" db="EMBL/GenBank/DDBJ databases">
        <title>Draft genome and methylome analysis of Thiotrix fructosivoruns ATCC 49748.</title>
        <authorList>
            <person name="Fomenkov A."/>
            <person name="Grabovich M.Y."/>
            <person name="Roberts R.J."/>
        </authorList>
    </citation>
    <scope>NUCLEOTIDE SEQUENCE [LARGE SCALE GENOMIC DNA]</scope>
    <source>
        <strain evidence="3 5">ATCC 49748</strain>
    </source>
</reference>
<dbReference type="Pfam" id="PF13180">
    <property type="entry name" value="PDZ_2"/>
    <property type="match status" value="1"/>
</dbReference>
<dbReference type="Gene3D" id="2.30.42.10">
    <property type="match status" value="1"/>
</dbReference>
<dbReference type="SUPFAM" id="SSF159501">
    <property type="entry name" value="EreA/ChaN-like"/>
    <property type="match status" value="1"/>
</dbReference>
<reference evidence="4" key="2">
    <citation type="submission" date="2021-04" db="EMBL/GenBank/DDBJ databases">
        <title>Complete Genome and methylome analysis of Thiothrix fructosivorans ATCC 49748.</title>
        <authorList>
            <person name="Fomenkov A."/>
            <person name="Sun L."/>
            <person name="Vincze T."/>
            <person name="Grabovich M.Y."/>
            <person name="Roberts R.J."/>
        </authorList>
    </citation>
    <scope>NUCLEOTIDE SEQUENCE</scope>
    <source>
        <strain evidence="4">ATCC 49748</strain>
    </source>
</reference>
<feature type="domain" description="PDZ" evidence="2">
    <location>
        <begin position="294"/>
        <end position="373"/>
    </location>
</feature>
<dbReference type="InterPro" id="IPR001478">
    <property type="entry name" value="PDZ"/>
</dbReference>
<keyword evidence="1" id="KW-0732">Signal</keyword>
<accession>A0A8B0SJD9</accession>
<protein>
    <submittedName>
        <fullName evidence="4">ChaN family lipoprotein</fullName>
    </submittedName>
</protein>
<dbReference type="EMBL" id="CP072748">
    <property type="protein sequence ID" value="QTX12333.1"/>
    <property type="molecule type" value="Genomic_DNA"/>
</dbReference>
<dbReference type="AlphaFoldDB" id="A0A8B0SJD9"/>
<dbReference type="PROSITE" id="PS50106">
    <property type="entry name" value="PDZ"/>
    <property type="match status" value="1"/>
</dbReference>
<dbReference type="CDD" id="cd14727">
    <property type="entry name" value="ChanN-like"/>
    <property type="match status" value="1"/>
</dbReference>